<name>A0A178MHH0_9PROT</name>
<reference evidence="3 4" key="1">
    <citation type="submission" date="2016-04" db="EMBL/GenBank/DDBJ databases">
        <title>Draft genome sequence of freshwater magnetotactic bacteria Magnetospirillum marisnigri SP-1 and Magnetospirillum moscoviense BB-1.</title>
        <authorList>
            <person name="Koziaeva V."/>
            <person name="Dziuba M.V."/>
            <person name="Ivanov T.M."/>
            <person name="Kuznetsov B."/>
            <person name="Grouzdev D.S."/>
        </authorList>
    </citation>
    <scope>NUCLEOTIDE SEQUENCE [LARGE SCALE GENOMIC DNA]</scope>
    <source>
        <strain evidence="3 4">SP-1</strain>
    </source>
</reference>
<dbReference type="InterPro" id="IPR002826">
    <property type="entry name" value="MptE-like"/>
</dbReference>
<evidence type="ECO:0008006" key="5">
    <source>
        <dbReference type="Google" id="ProtNLM"/>
    </source>
</evidence>
<evidence type="ECO:0000313" key="4">
    <source>
        <dbReference type="Proteomes" id="UP000078428"/>
    </source>
</evidence>
<evidence type="ECO:0000313" key="3">
    <source>
        <dbReference type="EMBL" id="OAN48161.1"/>
    </source>
</evidence>
<dbReference type="PANTHER" id="PTHR41786">
    <property type="entry name" value="MOTILITY ACCESSORY FACTOR MAF"/>
    <property type="match status" value="1"/>
</dbReference>
<dbReference type="Pfam" id="PF20157">
    <property type="entry name" value="Maf_flag10_N"/>
    <property type="match status" value="1"/>
</dbReference>
<dbReference type="RefSeq" id="WP_068494434.1">
    <property type="nucleotide sequence ID" value="NZ_LWQT01000077.1"/>
</dbReference>
<evidence type="ECO:0000259" key="1">
    <source>
        <dbReference type="Pfam" id="PF01973"/>
    </source>
</evidence>
<dbReference type="AlphaFoldDB" id="A0A178MHH0"/>
<organism evidence="3 4">
    <name type="scientific">Paramagnetospirillum marisnigri</name>
    <dbReference type="NCBI Taxonomy" id="1285242"/>
    <lineage>
        <taxon>Bacteria</taxon>
        <taxon>Pseudomonadati</taxon>
        <taxon>Pseudomonadota</taxon>
        <taxon>Alphaproteobacteria</taxon>
        <taxon>Rhodospirillales</taxon>
        <taxon>Magnetospirillaceae</taxon>
        <taxon>Paramagnetospirillum</taxon>
    </lineage>
</organism>
<dbReference type="Pfam" id="PF01973">
    <property type="entry name" value="MptE-like"/>
    <property type="match status" value="1"/>
</dbReference>
<dbReference type="STRING" id="1285242.A6A04_05265"/>
<comment type="caution">
    <text evidence="3">The sequence shown here is derived from an EMBL/GenBank/DDBJ whole genome shotgun (WGS) entry which is preliminary data.</text>
</comment>
<dbReference type="OrthoDB" id="7254531at2"/>
<feature type="domain" description="Glycosyltransferase Maf N-terminal" evidence="2">
    <location>
        <begin position="11"/>
        <end position="237"/>
    </location>
</feature>
<sequence>MTEAADGSPGLFERNLELFRRRFPEVHERLTAIRTPLSSIIRDQGVPVDIDLGSGRLYKCDGRELALAQARDFIETPRRVGYQVVNAMSGDSPSSARLFNSMLDSVVRHKATVLTGAPVCRAGFLFVFGLGLGHHLPTLVESLTVDWVVVVEAIDEFVLHSLATIDWSAIADRCDQTGTKLSFVLGELPVQLVRDLAVLVEEQGDLGIDGSYYYRHYPSWALDKAFEDLVNNVPLKMIQRGYFEDERKMLWNTIANLQKYDCHMLSGDFQLPISAPAFLITSGPSVDNDIEYIKKWRDHAVIFSGGSSLQILLAHGIVPDYHVELENVVQVWDFFEHMLDLNAERFPERRFTGIKLVASATVNPRISALFDESYYFFRDSVVSTRCFKGDFPEMTAIGPNVANTIVAVAARMGFRHVYLFGMDCGWRDGESHHSKNTAYYTSKTFKTGKMVGDYSFPGNFGGTIQSNLVLSWTRDMLEGKVTKFGLRAFNCSDGGFIKGTVPKLSEALEFEGQPLDREAIYARVRKDATFLAKGSYLPRFDFPAYIAEIDAFEAAIDGLYAAIQREGHDFRWMLHRLTEINRNWVTSPYSHVYAMFVGPTIGMAKCGCVFLNRIEDPDELAAVFADFLATYHALLKEMVDETRAIFQEGKAWIDGGPEPQWAKGLQTTPGYTF</sequence>
<protein>
    <recommendedName>
        <fullName evidence="5">DUF115 domain-containing protein</fullName>
    </recommendedName>
</protein>
<keyword evidence="4" id="KW-1185">Reference proteome</keyword>
<evidence type="ECO:0000259" key="2">
    <source>
        <dbReference type="Pfam" id="PF20157"/>
    </source>
</evidence>
<feature type="domain" description="6-hydroxymethylpterin diphosphokinase MptE-like" evidence="1">
    <location>
        <begin position="256"/>
        <end position="428"/>
    </location>
</feature>
<dbReference type="EMBL" id="LWQT01000077">
    <property type="protein sequence ID" value="OAN48161.1"/>
    <property type="molecule type" value="Genomic_DNA"/>
</dbReference>
<dbReference type="Proteomes" id="UP000078428">
    <property type="component" value="Unassembled WGS sequence"/>
</dbReference>
<gene>
    <name evidence="3" type="ORF">A6A04_05265</name>
</gene>
<proteinExistence type="predicted"/>
<accession>A0A178MHH0</accession>
<dbReference type="InterPro" id="IPR045376">
    <property type="entry name" value="Maf_N"/>
</dbReference>
<dbReference type="PANTHER" id="PTHR41786:SF1">
    <property type="entry name" value="6-HYDROXYMETHYLPTERIN DIPHOSPHOKINASE MPTE-LIKE DOMAIN-CONTAINING PROTEIN"/>
    <property type="match status" value="1"/>
</dbReference>